<dbReference type="eggNOG" id="KOG1124">
    <property type="taxonomic scope" value="Eukaryota"/>
</dbReference>
<evidence type="ECO:0000256" key="1">
    <source>
        <dbReference type="ARBA" id="ARBA00003582"/>
    </source>
</evidence>
<proteinExistence type="inferred from homology"/>
<feature type="transmembrane region" description="Helical" evidence="17">
    <location>
        <begin position="443"/>
        <end position="460"/>
    </location>
</feature>
<dbReference type="InterPro" id="IPR019734">
    <property type="entry name" value="TPR_rpt"/>
</dbReference>
<evidence type="ECO:0000313" key="19">
    <source>
        <dbReference type="EMBL" id="EDW03302.1"/>
    </source>
</evidence>
<feature type="transmembrane region" description="Helical" evidence="17">
    <location>
        <begin position="141"/>
        <end position="160"/>
    </location>
</feature>
<name>B4JDD2_DROGR</name>
<dbReference type="PROSITE" id="PS50293">
    <property type="entry name" value="TPR_REGION"/>
    <property type="match status" value="2"/>
</dbReference>
<comment type="function">
    <text evidence="1">Transfers mannosyl residues to the hydroxyl group of serine or threonine residues.</text>
</comment>
<sequence length="853" mass="94367">MDAKDYAGLAGCTGLAFVLYLNTLNAGFVYDDRRAILGNADVTGAGPLAQLLQHDYWGTALTDSGSHGSWRPLCVLSFRLNFVLGGGVPFSFHLINILLHCLVTALVGLVARTLLPTRAGVWCTAALFAAHPIHTESVAGIVGRADLSATIFCLLAFLVYRHHMMHREWQSLSLALLLALAALLCKETAITMLLLCGLCDVLGGRGVKPAAADKKCEQGTLPTTDCNEHRLRSLSILSIALLGAIYCRLGLVPQPSVAFSSADNPTAHESCWWTRTLTYLYLPVVNFQLLLWPQHLSFDWGMESIPRIQTIWDARNLLSALFYGTLLAVTCKGIRLRSRASSSMDYTAVASISLPLLQRLGGNSCYKWHGLLCTCHHQLKQQRSSQQQQQQQQRSAAMSQKCCSSSKSISESALIISAAFLVLPFLPASNLFFYVGFVLAERLLYLPSVGYCLLFGLGFGKLWQHLNGSNHRLLLVCCLGLLLASFSLRTVQRNRDWHDEEQLFRSAVAINPPKALGNLGSVLSSQGRYAEAKVALQLAITYRPNMADAHFNLGIVHQLQQNYSEALACYRRAIELRPQLALAYLNLGTSLLAWNRTRYETEAAAVLLRGARLQGHGVRDRKAHEEARQSAYLQLSALHRSEGRHQQAVEVLYEALATLHLGNAAVLHQRLAALHVELEQWQQADEQQQLAVQLQPQQSATHLSYGQVLARNCSRHAEAEVWFKRALELSPLEPSAHHYYAEFLEQQQRSHEALGYRLRAASLAPHNYALQAAVADALRQLNHLAEAELWYRQAAVLHPQAAHAHANLGAILQMRGQRQQALQCYRKALQLQPGHATSLANLAKMNINIDAST</sequence>
<feature type="repeat" description="TPR" evidence="16">
    <location>
        <begin position="547"/>
        <end position="580"/>
    </location>
</feature>
<dbReference type="Pfam" id="PF00515">
    <property type="entry name" value="TPR_1"/>
    <property type="match status" value="2"/>
</dbReference>
<dbReference type="SMART" id="SM00028">
    <property type="entry name" value="TPR"/>
    <property type="match status" value="6"/>
</dbReference>
<dbReference type="OMA" id="PHNYALQ"/>
<dbReference type="SUPFAM" id="SSF48452">
    <property type="entry name" value="TPR-like"/>
    <property type="match status" value="2"/>
</dbReference>
<evidence type="ECO:0000256" key="15">
    <source>
        <dbReference type="ARBA" id="ARBA00045102"/>
    </source>
</evidence>
<dbReference type="OrthoDB" id="1658288at2759"/>
<keyword evidence="9" id="KW-0677">Repeat</keyword>
<keyword evidence="8 17" id="KW-0812">Transmembrane</keyword>
<dbReference type="Gene3D" id="1.25.40.10">
    <property type="entry name" value="Tetratricopeptide repeat domain"/>
    <property type="match status" value="3"/>
</dbReference>
<feature type="domain" description="DUF1736" evidence="18">
    <location>
        <begin position="257"/>
        <end position="326"/>
    </location>
</feature>
<comment type="catalytic activity">
    <reaction evidence="14">
        <text>a di-trans,poly-cis-dolichyl beta-D-mannosyl phosphate + L-threonyl-[protein] = 3-O-(alpha-D-mannosyl)-L-threonyl-[protein] + a di-trans,poly-cis-dolichyl phosphate + H(+)</text>
        <dbReference type="Rhea" id="RHEA:53396"/>
        <dbReference type="Rhea" id="RHEA-COMP:11060"/>
        <dbReference type="Rhea" id="RHEA-COMP:13547"/>
        <dbReference type="Rhea" id="RHEA-COMP:19498"/>
        <dbReference type="Rhea" id="RHEA-COMP:19501"/>
        <dbReference type="ChEBI" id="CHEBI:15378"/>
        <dbReference type="ChEBI" id="CHEBI:30013"/>
        <dbReference type="ChEBI" id="CHEBI:57683"/>
        <dbReference type="ChEBI" id="CHEBI:58211"/>
        <dbReference type="ChEBI" id="CHEBI:137323"/>
        <dbReference type="EC" id="2.4.1.109"/>
    </reaction>
</comment>
<dbReference type="HOGENOM" id="CLU_011615_4_0_1"/>
<feature type="transmembrane region" description="Helical" evidence="17">
    <location>
        <begin position="7"/>
        <end position="30"/>
    </location>
</feature>
<feature type="transmembrane region" description="Helical" evidence="17">
    <location>
        <begin position="118"/>
        <end position="135"/>
    </location>
</feature>
<dbReference type="InterPro" id="IPR011990">
    <property type="entry name" value="TPR-like_helical_dom_sf"/>
</dbReference>
<dbReference type="PANTHER" id="PTHR44216:SF3">
    <property type="entry name" value="PROTEIN O-MANNOSYL-TRANSFERASE TMTC2"/>
    <property type="match status" value="1"/>
</dbReference>
<keyword evidence="13 17" id="KW-0472">Membrane</keyword>
<dbReference type="PROSITE" id="PS50005">
    <property type="entry name" value="TPR"/>
    <property type="match status" value="3"/>
</dbReference>
<evidence type="ECO:0000256" key="10">
    <source>
        <dbReference type="ARBA" id="ARBA00022803"/>
    </source>
</evidence>
<evidence type="ECO:0000313" key="20">
    <source>
        <dbReference type="Proteomes" id="UP000001070"/>
    </source>
</evidence>
<dbReference type="UniPathway" id="UPA00378"/>
<evidence type="ECO:0000256" key="7">
    <source>
        <dbReference type="ARBA" id="ARBA00022679"/>
    </source>
</evidence>
<dbReference type="Proteomes" id="UP000001070">
    <property type="component" value="Unassembled WGS sequence"/>
</dbReference>
<evidence type="ECO:0000256" key="5">
    <source>
        <dbReference type="ARBA" id="ARBA00007882"/>
    </source>
</evidence>
<evidence type="ECO:0000259" key="18">
    <source>
        <dbReference type="Pfam" id="PF08409"/>
    </source>
</evidence>
<comment type="pathway">
    <text evidence="4">Protein modification; protein glycosylation.</text>
</comment>
<dbReference type="GO" id="GO:0004169">
    <property type="term" value="F:dolichyl-phosphate-mannose-protein mannosyltransferase activity"/>
    <property type="evidence" value="ECO:0007669"/>
    <property type="project" value="UniProtKB-EC"/>
</dbReference>
<dbReference type="SMART" id="SM00671">
    <property type="entry name" value="SEL1"/>
    <property type="match status" value="2"/>
</dbReference>
<gene>
    <name evidence="19" type="primary">Dgri\GH11163</name>
    <name evidence="19" type="ORF">Dgri_GH11163</name>
</gene>
<evidence type="ECO:0000256" key="6">
    <source>
        <dbReference type="ARBA" id="ARBA00012839"/>
    </source>
</evidence>
<dbReference type="Pfam" id="PF13181">
    <property type="entry name" value="TPR_8"/>
    <property type="match status" value="1"/>
</dbReference>
<dbReference type="EC" id="2.4.1.109" evidence="6"/>
<comment type="subcellular location">
    <subcellularLocation>
        <location evidence="3">Endoplasmic reticulum</location>
    </subcellularLocation>
    <subcellularLocation>
        <location evidence="2">Membrane</location>
        <topology evidence="2">Multi-pass membrane protein</topology>
    </subcellularLocation>
</comment>
<organism evidence="20">
    <name type="scientific">Drosophila grimshawi</name>
    <name type="common">Hawaiian fruit fly</name>
    <name type="synonym">Idiomyia grimshawi</name>
    <dbReference type="NCBI Taxonomy" id="7222"/>
    <lineage>
        <taxon>Eukaryota</taxon>
        <taxon>Metazoa</taxon>
        <taxon>Ecdysozoa</taxon>
        <taxon>Arthropoda</taxon>
        <taxon>Hexapoda</taxon>
        <taxon>Insecta</taxon>
        <taxon>Pterygota</taxon>
        <taxon>Neoptera</taxon>
        <taxon>Endopterygota</taxon>
        <taxon>Diptera</taxon>
        <taxon>Brachycera</taxon>
        <taxon>Muscomorpha</taxon>
        <taxon>Ephydroidea</taxon>
        <taxon>Drosophilidae</taxon>
        <taxon>Drosophila</taxon>
        <taxon>Hawaiian Drosophila</taxon>
    </lineage>
</organism>
<protein>
    <recommendedName>
        <fullName evidence="6">dolichyl-phosphate-mannose--protein mannosyltransferase</fullName>
        <ecNumber evidence="6">2.4.1.109</ecNumber>
    </recommendedName>
</protein>
<accession>B4JDD2</accession>
<dbReference type="AlphaFoldDB" id="B4JDD2"/>
<evidence type="ECO:0000256" key="13">
    <source>
        <dbReference type="ARBA" id="ARBA00023136"/>
    </source>
</evidence>
<dbReference type="GO" id="GO:0005789">
    <property type="term" value="C:endoplasmic reticulum membrane"/>
    <property type="evidence" value="ECO:0007669"/>
    <property type="project" value="TreeGrafter"/>
</dbReference>
<dbReference type="PANTHER" id="PTHR44216">
    <property type="entry name" value="PROTEIN O-MANNOSYL-TRANSFERASE TMTC2"/>
    <property type="match status" value="1"/>
</dbReference>
<feature type="repeat" description="TPR" evidence="16">
    <location>
        <begin position="802"/>
        <end position="835"/>
    </location>
</feature>
<dbReference type="InterPro" id="IPR013618">
    <property type="entry name" value="TMTC_DUF1736"/>
</dbReference>
<evidence type="ECO:0000256" key="17">
    <source>
        <dbReference type="SAM" id="Phobius"/>
    </source>
</evidence>
<comment type="similarity">
    <text evidence="5">Belongs to the TMTC family.</text>
</comment>
<evidence type="ECO:0000256" key="4">
    <source>
        <dbReference type="ARBA" id="ARBA00004922"/>
    </source>
</evidence>
<evidence type="ECO:0000256" key="16">
    <source>
        <dbReference type="PROSITE-ProRule" id="PRU00339"/>
    </source>
</evidence>
<dbReference type="FunCoup" id="B4JDD2">
    <property type="interactions" value="77"/>
</dbReference>
<evidence type="ECO:0000256" key="9">
    <source>
        <dbReference type="ARBA" id="ARBA00022737"/>
    </source>
</evidence>
<evidence type="ECO:0000256" key="3">
    <source>
        <dbReference type="ARBA" id="ARBA00004240"/>
    </source>
</evidence>
<dbReference type="EMBL" id="CH916368">
    <property type="protein sequence ID" value="EDW03302.1"/>
    <property type="molecule type" value="Genomic_DNA"/>
</dbReference>
<dbReference type="PhylomeDB" id="B4JDD2"/>
<keyword evidence="12 17" id="KW-1133">Transmembrane helix</keyword>
<feature type="transmembrane region" description="Helical" evidence="17">
    <location>
        <begin position="414"/>
        <end position="437"/>
    </location>
</feature>
<dbReference type="InterPro" id="IPR052384">
    <property type="entry name" value="TMTC_O-mannosyltransferase"/>
</dbReference>
<dbReference type="Pfam" id="PF08409">
    <property type="entry name" value="TMTC_DUF1736"/>
    <property type="match status" value="1"/>
</dbReference>
<evidence type="ECO:0000256" key="14">
    <source>
        <dbReference type="ARBA" id="ARBA00045085"/>
    </source>
</evidence>
<keyword evidence="10 16" id="KW-0802">TPR repeat</keyword>
<evidence type="ECO:0000256" key="12">
    <source>
        <dbReference type="ARBA" id="ARBA00022989"/>
    </source>
</evidence>
<keyword evidence="11" id="KW-0256">Endoplasmic reticulum</keyword>
<feature type="transmembrane region" description="Helical" evidence="17">
    <location>
        <begin position="172"/>
        <end position="195"/>
    </location>
</feature>
<dbReference type="STRING" id="7222.B4JDD2"/>
<keyword evidence="7" id="KW-0808">Transferase</keyword>
<evidence type="ECO:0000256" key="11">
    <source>
        <dbReference type="ARBA" id="ARBA00022824"/>
    </source>
</evidence>
<dbReference type="InParanoid" id="B4JDD2"/>
<evidence type="ECO:0000256" key="2">
    <source>
        <dbReference type="ARBA" id="ARBA00004141"/>
    </source>
</evidence>
<keyword evidence="20" id="KW-1185">Reference proteome</keyword>
<comment type="catalytic activity">
    <reaction evidence="15">
        <text>a di-trans,poly-cis-dolichyl beta-D-mannosyl phosphate + L-seryl-[protein] = 3-O-(alpha-D-mannosyl)-L-seryl-[protein] + a di-trans,poly-cis-dolichyl phosphate + H(+)</text>
        <dbReference type="Rhea" id="RHEA:17377"/>
        <dbReference type="Rhea" id="RHEA-COMP:9863"/>
        <dbReference type="Rhea" id="RHEA-COMP:13546"/>
        <dbReference type="Rhea" id="RHEA-COMP:19498"/>
        <dbReference type="Rhea" id="RHEA-COMP:19501"/>
        <dbReference type="ChEBI" id="CHEBI:15378"/>
        <dbReference type="ChEBI" id="CHEBI:29999"/>
        <dbReference type="ChEBI" id="CHEBI:57683"/>
        <dbReference type="ChEBI" id="CHEBI:58211"/>
        <dbReference type="ChEBI" id="CHEBI:137321"/>
        <dbReference type="EC" id="2.4.1.109"/>
    </reaction>
</comment>
<reference evidence="19 20" key="1">
    <citation type="journal article" date="2007" name="Nature">
        <title>Evolution of genes and genomes on the Drosophila phylogeny.</title>
        <authorList>
            <consortium name="Drosophila 12 Genomes Consortium"/>
            <person name="Clark A.G."/>
            <person name="Eisen M.B."/>
            <person name="Smith D.R."/>
            <person name="Bergman C.M."/>
            <person name="Oliver B."/>
            <person name="Markow T.A."/>
            <person name="Kaufman T.C."/>
            <person name="Kellis M."/>
            <person name="Gelbart W."/>
            <person name="Iyer V.N."/>
            <person name="Pollard D.A."/>
            <person name="Sackton T.B."/>
            <person name="Larracuente A.M."/>
            <person name="Singh N.D."/>
            <person name="Abad J.P."/>
            <person name="Abt D.N."/>
            <person name="Adryan B."/>
            <person name="Aguade M."/>
            <person name="Akashi H."/>
            <person name="Anderson W.W."/>
            <person name="Aquadro C.F."/>
            <person name="Ardell D.H."/>
            <person name="Arguello R."/>
            <person name="Artieri C.G."/>
            <person name="Barbash D.A."/>
            <person name="Barker D."/>
            <person name="Barsanti P."/>
            <person name="Batterham P."/>
            <person name="Batzoglou S."/>
            <person name="Begun D."/>
            <person name="Bhutkar A."/>
            <person name="Blanco E."/>
            <person name="Bosak S.A."/>
            <person name="Bradley R.K."/>
            <person name="Brand A.D."/>
            <person name="Brent M.R."/>
            <person name="Brooks A.N."/>
            <person name="Brown R.H."/>
            <person name="Butlin R.K."/>
            <person name="Caggese C."/>
            <person name="Calvi B.R."/>
            <person name="Bernardo de Carvalho A."/>
            <person name="Caspi A."/>
            <person name="Castrezana S."/>
            <person name="Celniker S.E."/>
            <person name="Chang J.L."/>
            <person name="Chapple C."/>
            <person name="Chatterji S."/>
            <person name="Chinwalla A."/>
            <person name="Civetta A."/>
            <person name="Clifton S.W."/>
            <person name="Comeron J.M."/>
            <person name="Costello J.C."/>
            <person name="Coyne J.A."/>
            <person name="Daub J."/>
            <person name="David R.G."/>
            <person name="Delcher A.L."/>
            <person name="Delehaunty K."/>
            <person name="Do C.B."/>
            <person name="Ebling H."/>
            <person name="Edwards K."/>
            <person name="Eickbush T."/>
            <person name="Evans J.D."/>
            <person name="Filipski A."/>
            <person name="Findeiss S."/>
            <person name="Freyhult E."/>
            <person name="Fulton L."/>
            <person name="Fulton R."/>
            <person name="Garcia A.C."/>
            <person name="Gardiner A."/>
            <person name="Garfield D.A."/>
            <person name="Garvin B.E."/>
            <person name="Gibson G."/>
            <person name="Gilbert D."/>
            <person name="Gnerre S."/>
            <person name="Godfrey J."/>
            <person name="Good R."/>
            <person name="Gotea V."/>
            <person name="Gravely B."/>
            <person name="Greenberg A.J."/>
            <person name="Griffiths-Jones S."/>
            <person name="Gross S."/>
            <person name="Guigo R."/>
            <person name="Gustafson E.A."/>
            <person name="Haerty W."/>
            <person name="Hahn M.W."/>
            <person name="Halligan D.L."/>
            <person name="Halpern A.L."/>
            <person name="Halter G.M."/>
            <person name="Han M.V."/>
            <person name="Heger A."/>
            <person name="Hillier L."/>
            <person name="Hinrichs A.S."/>
            <person name="Holmes I."/>
            <person name="Hoskins R.A."/>
            <person name="Hubisz M.J."/>
            <person name="Hultmark D."/>
            <person name="Huntley M.A."/>
            <person name="Jaffe D.B."/>
            <person name="Jagadeeshan S."/>
            <person name="Jeck W.R."/>
            <person name="Johnson J."/>
            <person name="Jones C.D."/>
            <person name="Jordan W.C."/>
            <person name="Karpen G.H."/>
            <person name="Kataoka E."/>
            <person name="Keightley P.D."/>
            <person name="Kheradpour P."/>
            <person name="Kirkness E.F."/>
            <person name="Koerich L.B."/>
            <person name="Kristiansen K."/>
            <person name="Kudrna D."/>
            <person name="Kulathinal R.J."/>
            <person name="Kumar S."/>
            <person name="Kwok R."/>
            <person name="Lander E."/>
            <person name="Langley C.H."/>
            <person name="Lapoint R."/>
            <person name="Lazzaro B.P."/>
            <person name="Lee S.J."/>
            <person name="Levesque L."/>
            <person name="Li R."/>
            <person name="Lin C.F."/>
            <person name="Lin M.F."/>
            <person name="Lindblad-Toh K."/>
            <person name="Llopart A."/>
            <person name="Long M."/>
            <person name="Low L."/>
            <person name="Lozovsky E."/>
            <person name="Lu J."/>
            <person name="Luo M."/>
            <person name="Machado C.A."/>
            <person name="Makalowski W."/>
            <person name="Marzo M."/>
            <person name="Matsuda M."/>
            <person name="Matzkin L."/>
            <person name="McAllister B."/>
            <person name="McBride C.S."/>
            <person name="McKernan B."/>
            <person name="McKernan K."/>
            <person name="Mendez-Lago M."/>
            <person name="Minx P."/>
            <person name="Mollenhauer M.U."/>
            <person name="Montooth K."/>
            <person name="Mount S.M."/>
            <person name="Mu X."/>
            <person name="Myers E."/>
            <person name="Negre B."/>
            <person name="Newfeld S."/>
            <person name="Nielsen R."/>
            <person name="Noor M.A."/>
            <person name="O'Grady P."/>
            <person name="Pachter L."/>
            <person name="Papaceit M."/>
            <person name="Parisi M.J."/>
            <person name="Parisi M."/>
            <person name="Parts L."/>
            <person name="Pedersen J.S."/>
            <person name="Pesole G."/>
            <person name="Phillippy A.M."/>
            <person name="Ponting C.P."/>
            <person name="Pop M."/>
            <person name="Porcelli D."/>
            <person name="Powell J.R."/>
            <person name="Prohaska S."/>
            <person name="Pruitt K."/>
            <person name="Puig M."/>
            <person name="Quesneville H."/>
            <person name="Ram K.R."/>
            <person name="Rand D."/>
            <person name="Rasmussen M.D."/>
            <person name="Reed L.K."/>
            <person name="Reenan R."/>
            <person name="Reily A."/>
            <person name="Remington K.A."/>
            <person name="Rieger T.T."/>
            <person name="Ritchie M.G."/>
            <person name="Robin C."/>
            <person name="Rogers Y.H."/>
            <person name="Rohde C."/>
            <person name="Rozas J."/>
            <person name="Rubenfield M.J."/>
            <person name="Ruiz A."/>
            <person name="Russo S."/>
            <person name="Salzberg S.L."/>
            <person name="Sanchez-Gracia A."/>
            <person name="Saranga D.J."/>
            <person name="Sato H."/>
            <person name="Schaeffer S.W."/>
            <person name="Schatz M.C."/>
            <person name="Schlenke T."/>
            <person name="Schwartz R."/>
            <person name="Segarra C."/>
            <person name="Singh R.S."/>
            <person name="Sirot L."/>
            <person name="Sirota M."/>
            <person name="Sisneros N.B."/>
            <person name="Smith C.D."/>
            <person name="Smith T.F."/>
            <person name="Spieth J."/>
            <person name="Stage D.E."/>
            <person name="Stark A."/>
            <person name="Stephan W."/>
            <person name="Strausberg R.L."/>
            <person name="Strempel S."/>
            <person name="Sturgill D."/>
            <person name="Sutton G."/>
            <person name="Sutton G.G."/>
            <person name="Tao W."/>
            <person name="Teichmann S."/>
            <person name="Tobari Y.N."/>
            <person name="Tomimura Y."/>
            <person name="Tsolas J.M."/>
            <person name="Valente V.L."/>
            <person name="Venter E."/>
            <person name="Venter J.C."/>
            <person name="Vicario S."/>
            <person name="Vieira F.G."/>
            <person name="Vilella A.J."/>
            <person name="Villasante A."/>
            <person name="Walenz B."/>
            <person name="Wang J."/>
            <person name="Wasserman M."/>
            <person name="Watts T."/>
            <person name="Wilson D."/>
            <person name="Wilson R.K."/>
            <person name="Wing R.A."/>
            <person name="Wolfner M.F."/>
            <person name="Wong A."/>
            <person name="Wong G.K."/>
            <person name="Wu C.I."/>
            <person name="Wu G."/>
            <person name="Yamamoto D."/>
            <person name="Yang H.P."/>
            <person name="Yang S.P."/>
            <person name="Yorke J.A."/>
            <person name="Yoshida K."/>
            <person name="Zdobnov E."/>
            <person name="Zhang P."/>
            <person name="Zhang Y."/>
            <person name="Zimin A.V."/>
            <person name="Baldwin J."/>
            <person name="Abdouelleil A."/>
            <person name="Abdulkadir J."/>
            <person name="Abebe A."/>
            <person name="Abera B."/>
            <person name="Abreu J."/>
            <person name="Acer S.C."/>
            <person name="Aftuck L."/>
            <person name="Alexander A."/>
            <person name="An P."/>
            <person name="Anderson E."/>
            <person name="Anderson S."/>
            <person name="Arachi H."/>
            <person name="Azer M."/>
            <person name="Bachantsang P."/>
            <person name="Barry A."/>
            <person name="Bayul T."/>
            <person name="Berlin A."/>
            <person name="Bessette D."/>
            <person name="Bloom T."/>
            <person name="Blye J."/>
            <person name="Boguslavskiy L."/>
            <person name="Bonnet C."/>
            <person name="Boukhgalter B."/>
            <person name="Bourzgui I."/>
            <person name="Brown A."/>
            <person name="Cahill P."/>
            <person name="Channer S."/>
            <person name="Cheshatsang Y."/>
            <person name="Chuda L."/>
            <person name="Citroen M."/>
            <person name="Collymore A."/>
            <person name="Cooke P."/>
            <person name="Costello M."/>
            <person name="D'Aco K."/>
            <person name="Daza R."/>
            <person name="De Haan G."/>
            <person name="DeGray S."/>
            <person name="DeMaso C."/>
            <person name="Dhargay N."/>
            <person name="Dooley K."/>
            <person name="Dooley E."/>
            <person name="Doricent M."/>
            <person name="Dorje P."/>
            <person name="Dorjee K."/>
            <person name="Dupes A."/>
            <person name="Elong R."/>
            <person name="Falk J."/>
            <person name="Farina A."/>
            <person name="Faro S."/>
            <person name="Ferguson D."/>
            <person name="Fisher S."/>
            <person name="Foley C.D."/>
            <person name="Franke A."/>
            <person name="Friedrich D."/>
            <person name="Gadbois L."/>
            <person name="Gearin G."/>
            <person name="Gearin C.R."/>
            <person name="Giannoukos G."/>
            <person name="Goode T."/>
            <person name="Graham J."/>
            <person name="Grandbois E."/>
            <person name="Grewal S."/>
            <person name="Gyaltsen K."/>
            <person name="Hafez N."/>
            <person name="Hagos B."/>
            <person name="Hall J."/>
            <person name="Henson C."/>
            <person name="Hollinger A."/>
            <person name="Honan T."/>
            <person name="Huard M.D."/>
            <person name="Hughes L."/>
            <person name="Hurhula B."/>
            <person name="Husby M.E."/>
            <person name="Kamat A."/>
            <person name="Kanga B."/>
            <person name="Kashin S."/>
            <person name="Khazanovich D."/>
            <person name="Kisner P."/>
            <person name="Lance K."/>
            <person name="Lara M."/>
            <person name="Lee W."/>
            <person name="Lennon N."/>
            <person name="Letendre F."/>
            <person name="LeVine R."/>
            <person name="Lipovsky A."/>
            <person name="Liu X."/>
            <person name="Liu J."/>
            <person name="Liu S."/>
            <person name="Lokyitsang T."/>
            <person name="Lokyitsang Y."/>
            <person name="Lubonja R."/>
            <person name="Lui A."/>
            <person name="MacDonald P."/>
            <person name="Magnisalis V."/>
            <person name="Maru K."/>
            <person name="Matthews C."/>
            <person name="McCusker W."/>
            <person name="McDonough S."/>
            <person name="Mehta T."/>
            <person name="Meldrim J."/>
            <person name="Meneus L."/>
            <person name="Mihai O."/>
            <person name="Mihalev A."/>
            <person name="Mihova T."/>
            <person name="Mittelman R."/>
            <person name="Mlenga V."/>
            <person name="Montmayeur A."/>
            <person name="Mulrain L."/>
            <person name="Navidi A."/>
            <person name="Naylor J."/>
            <person name="Negash T."/>
            <person name="Nguyen T."/>
            <person name="Nguyen N."/>
            <person name="Nicol R."/>
            <person name="Norbu C."/>
            <person name="Norbu N."/>
            <person name="Novod N."/>
            <person name="O'Neill B."/>
            <person name="Osman S."/>
            <person name="Markiewicz E."/>
            <person name="Oyono O.L."/>
            <person name="Patti C."/>
            <person name="Phunkhang P."/>
            <person name="Pierre F."/>
            <person name="Priest M."/>
            <person name="Raghuraman S."/>
            <person name="Rege F."/>
            <person name="Reyes R."/>
            <person name="Rise C."/>
            <person name="Rogov P."/>
            <person name="Ross K."/>
            <person name="Ryan E."/>
            <person name="Settipalli S."/>
            <person name="Shea T."/>
            <person name="Sherpa N."/>
            <person name="Shi L."/>
            <person name="Shih D."/>
            <person name="Sparrow T."/>
            <person name="Spaulding J."/>
            <person name="Stalker J."/>
            <person name="Stange-Thomann N."/>
            <person name="Stavropoulos S."/>
            <person name="Stone C."/>
            <person name="Strader C."/>
            <person name="Tesfaye S."/>
            <person name="Thomson T."/>
            <person name="Thoulutsang Y."/>
            <person name="Thoulutsang D."/>
            <person name="Topham K."/>
            <person name="Topping I."/>
            <person name="Tsamla T."/>
            <person name="Vassiliev H."/>
            <person name="Vo A."/>
            <person name="Wangchuk T."/>
            <person name="Wangdi T."/>
            <person name="Weiand M."/>
            <person name="Wilkinson J."/>
            <person name="Wilson A."/>
            <person name="Yadav S."/>
            <person name="Young G."/>
            <person name="Yu Q."/>
            <person name="Zembek L."/>
            <person name="Zhong D."/>
            <person name="Zimmer A."/>
            <person name="Zwirko Z."/>
            <person name="Jaffe D.B."/>
            <person name="Alvarez P."/>
            <person name="Brockman W."/>
            <person name="Butler J."/>
            <person name="Chin C."/>
            <person name="Gnerre S."/>
            <person name="Grabherr M."/>
            <person name="Kleber M."/>
            <person name="Mauceli E."/>
            <person name="MacCallum I."/>
        </authorList>
    </citation>
    <scope>NUCLEOTIDE SEQUENCE [LARGE SCALE GENOMIC DNA]</scope>
    <source>
        <strain evidence="20">Tucson 15287-2541.00</strain>
    </source>
</reference>
<dbReference type="InterPro" id="IPR006597">
    <property type="entry name" value="Sel1-like"/>
</dbReference>
<dbReference type="SMR" id="B4JDD2"/>
<feature type="transmembrane region" description="Helical" evidence="17">
    <location>
        <begin position="90"/>
        <end position="111"/>
    </location>
</feature>
<feature type="repeat" description="TPR" evidence="16">
    <location>
        <begin position="513"/>
        <end position="546"/>
    </location>
</feature>
<evidence type="ECO:0000256" key="8">
    <source>
        <dbReference type="ARBA" id="ARBA00022692"/>
    </source>
</evidence>